<keyword evidence="6" id="KW-1185">Reference proteome</keyword>
<evidence type="ECO:0000256" key="2">
    <source>
        <dbReference type="ARBA" id="ARBA00022729"/>
    </source>
</evidence>
<dbReference type="OrthoDB" id="427280at2759"/>
<feature type="signal peptide" evidence="3">
    <location>
        <begin position="1"/>
        <end position="24"/>
    </location>
</feature>
<dbReference type="PANTHER" id="PTHR45672">
    <property type="entry name" value="PROTEIN DISULFIDE-ISOMERASE C17H9.14C-RELATED"/>
    <property type="match status" value="1"/>
</dbReference>
<evidence type="ECO:0000259" key="4">
    <source>
        <dbReference type="PROSITE" id="PS51352"/>
    </source>
</evidence>
<dbReference type="SUPFAM" id="SSF52833">
    <property type="entry name" value="Thioredoxin-like"/>
    <property type="match status" value="1"/>
</dbReference>
<dbReference type="GO" id="GO:0003756">
    <property type="term" value="F:protein disulfide isomerase activity"/>
    <property type="evidence" value="ECO:0007669"/>
    <property type="project" value="TreeGrafter"/>
</dbReference>
<organism evidence="5 6">
    <name type="scientific">Anaeramoeba ignava</name>
    <name type="common">Anaerobic marine amoeba</name>
    <dbReference type="NCBI Taxonomy" id="1746090"/>
    <lineage>
        <taxon>Eukaryota</taxon>
        <taxon>Metamonada</taxon>
        <taxon>Anaeramoebidae</taxon>
        <taxon>Anaeramoeba</taxon>
    </lineage>
</organism>
<feature type="chain" id="PRO_5040197307" evidence="3">
    <location>
        <begin position="25"/>
        <end position="133"/>
    </location>
</feature>
<gene>
    <name evidence="5" type="ORF">M0811_01265</name>
</gene>
<reference evidence="5" key="1">
    <citation type="submission" date="2022-10" db="EMBL/GenBank/DDBJ databases">
        <title>Novel sulphate-reducing endosymbionts in the free-living metamonad Anaeramoeba.</title>
        <authorList>
            <person name="Jerlstrom-Hultqvist J."/>
            <person name="Cepicka I."/>
            <person name="Gallot-Lavallee L."/>
            <person name="Salas-Leiva D."/>
            <person name="Curtis B.A."/>
            <person name="Zahonova K."/>
            <person name="Pipaliya S."/>
            <person name="Dacks J."/>
            <person name="Roger A.J."/>
        </authorList>
    </citation>
    <scope>NUCLEOTIDE SEQUENCE</scope>
    <source>
        <strain evidence="5">BMAN</strain>
    </source>
</reference>
<evidence type="ECO:0000256" key="1">
    <source>
        <dbReference type="ARBA" id="ARBA00006347"/>
    </source>
</evidence>
<dbReference type="GO" id="GO:0005783">
    <property type="term" value="C:endoplasmic reticulum"/>
    <property type="evidence" value="ECO:0007669"/>
    <property type="project" value="TreeGrafter"/>
</dbReference>
<dbReference type="InterPro" id="IPR051063">
    <property type="entry name" value="PDI"/>
</dbReference>
<dbReference type="InterPro" id="IPR036249">
    <property type="entry name" value="Thioredoxin-like_sf"/>
</dbReference>
<name>A0A9Q0R9T4_ANAIG</name>
<accession>A0A9Q0R9T4</accession>
<comment type="caution">
    <text evidence="5">The sequence shown here is derived from an EMBL/GenBank/DDBJ whole genome shotgun (WGS) entry which is preliminary data.</text>
</comment>
<dbReference type="Gene3D" id="3.40.30.10">
    <property type="entry name" value="Glutaredoxin"/>
    <property type="match status" value="1"/>
</dbReference>
<dbReference type="GO" id="GO:0006457">
    <property type="term" value="P:protein folding"/>
    <property type="evidence" value="ECO:0007669"/>
    <property type="project" value="TreeGrafter"/>
</dbReference>
<keyword evidence="2 3" id="KW-0732">Signal</keyword>
<evidence type="ECO:0000313" key="6">
    <source>
        <dbReference type="Proteomes" id="UP001149090"/>
    </source>
</evidence>
<dbReference type="InterPro" id="IPR013766">
    <property type="entry name" value="Thioredoxin_domain"/>
</dbReference>
<dbReference type="CDD" id="cd02961">
    <property type="entry name" value="PDI_a_family"/>
    <property type="match status" value="1"/>
</dbReference>
<protein>
    <submittedName>
        <fullName evidence="5">Protein disulfide-isomerase c17h9.14c-related</fullName>
    </submittedName>
</protein>
<dbReference type="PROSITE" id="PS51352">
    <property type="entry name" value="THIOREDOXIN_2"/>
    <property type="match status" value="1"/>
</dbReference>
<evidence type="ECO:0000256" key="3">
    <source>
        <dbReference type="SAM" id="SignalP"/>
    </source>
</evidence>
<dbReference type="OMA" id="IAEINCE"/>
<dbReference type="EMBL" id="JAPDFW010000081">
    <property type="protein sequence ID" value="KAJ5072251.1"/>
    <property type="molecule type" value="Genomic_DNA"/>
</dbReference>
<dbReference type="PANTHER" id="PTHR45672:SF3">
    <property type="entry name" value="THIOREDOXIN DOMAIN-CONTAINING PROTEIN 5"/>
    <property type="match status" value="1"/>
</dbReference>
<evidence type="ECO:0000313" key="5">
    <source>
        <dbReference type="EMBL" id="KAJ5072251.1"/>
    </source>
</evidence>
<proteinExistence type="inferred from homology"/>
<dbReference type="Proteomes" id="UP001149090">
    <property type="component" value="Unassembled WGS sequence"/>
</dbReference>
<dbReference type="Pfam" id="PF00085">
    <property type="entry name" value="Thioredoxin"/>
    <property type="match status" value="1"/>
</dbReference>
<sequence>MKVISVFVFLVFSFLLIKSQDSESDVFQLTDENFDSTISEGFTLVKFYSPWCKHCKQIENDYKETATALKNKATIAEINCEKFKKTCVDLHVFSFPTIYLYKDGDQLATFSGERNAENFYDFVQKYRKHKEDL</sequence>
<feature type="domain" description="Thioredoxin" evidence="4">
    <location>
        <begin position="5"/>
        <end position="128"/>
    </location>
</feature>
<comment type="similarity">
    <text evidence="1">Belongs to the protein disulfide isomerase family.</text>
</comment>
<dbReference type="AlphaFoldDB" id="A0A9Q0R9T4"/>